<dbReference type="Pfam" id="PF03065">
    <property type="entry name" value="Glyco_hydro_57"/>
    <property type="match status" value="1"/>
</dbReference>
<dbReference type="PANTHER" id="PTHR36306">
    <property type="entry name" value="ALPHA-AMYLASE-RELATED-RELATED"/>
    <property type="match status" value="1"/>
</dbReference>
<dbReference type="InterPro" id="IPR011330">
    <property type="entry name" value="Glyco_hydro/deAcase_b/a-brl"/>
</dbReference>
<dbReference type="PANTHER" id="PTHR36306:SF1">
    <property type="entry name" value="ALPHA-AMYLASE-RELATED"/>
    <property type="match status" value="1"/>
</dbReference>
<keyword evidence="2" id="KW-0119">Carbohydrate metabolism</keyword>
<evidence type="ECO:0000313" key="4">
    <source>
        <dbReference type="EMBL" id="SFB82278.1"/>
    </source>
</evidence>
<dbReference type="OrthoDB" id="138256at2"/>
<dbReference type="InterPro" id="IPR052046">
    <property type="entry name" value="GH57_Enzymes"/>
</dbReference>
<accession>A0A1I1EA99</accession>
<comment type="similarity">
    <text evidence="1">Belongs to the glycosyl hydrolase 57 family.</text>
</comment>
<dbReference type="CDD" id="cd10795">
    <property type="entry name" value="GH57N_MJA1_like"/>
    <property type="match status" value="1"/>
</dbReference>
<organism evidence="4 5">
    <name type="scientific">Flexibacter flexilis DSM 6793</name>
    <dbReference type="NCBI Taxonomy" id="927664"/>
    <lineage>
        <taxon>Bacteria</taxon>
        <taxon>Pseudomonadati</taxon>
        <taxon>Bacteroidota</taxon>
        <taxon>Cytophagia</taxon>
        <taxon>Cytophagales</taxon>
        <taxon>Flexibacteraceae</taxon>
        <taxon>Flexibacter</taxon>
    </lineage>
</organism>
<dbReference type="AlphaFoldDB" id="A0A1I1EA99"/>
<dbReference type="EMBL" id="FOLE01000001">
    <property type="protein sequence ID" value="SFB82278.1"/>
    <property type="molecule type" value="Genomic_DNA"/>
</dbReference>
<dbReference type="Gene3D" id="3.20.110.20">
    <property type="match status" value="1"/>
</dbReference>
<name>A0A1I1EA99_9BACT</name>
<feature type="domain" description="Glycoside hydrolase family 57 N-terminal" evidence="3">
    <location>
        <begin position="6"/>
        <end position="292"/>
    </location>
</feature>
<dbReference type="STRING" id="927664.SAMN05421780_101636"/>
<evidence type="ECO:0000259" key="3">
    <source>
        <dbReference type="Pfam" id="PF03065"/>
    </source>
</evidence>
<protein>
    <submittedName>
        <fullName evidence="4">Alpha-amylase</fullName>
    </submittedName>
</protein>
<sequence>MASVCLYFQVHQPFRLRDYSFMNIGHNHHYEAADQNYHYLQRVAEKSYLPANALLLKLIKQFEGKFKVSFSISGICLEQMEKYAPAVLHSFKQLVATGCVELFGETYYHSLAGLYSDTEFERQVLLHKKILKRLFNYTPTTFRNTELIYNDRIASMAANLGFTTVVTEDARRILGANPSIKLYQSAEKEAFVLLRNSQLSDDIAFRFTEKSWAEYPLTADKFAGWLHRQAAFADTIGLFMDYETFGEHRAAETGIFDFLETLPAAVIGNRDFKFRTPAEAVKIHKPYGIFSVKESETISWADENRDLAAWTAGLMQQDCLRQLYALEHQLAHVGNSELWDEWGKLQTSDHFYYMSTRYWGNPVHDNFSPYASPYDAYINYMNILSDFEIRLQTAPVYEAY</sequence>
<gene>
    <name evidence="4" type="ORF">SAMN05421780_101636</name>
</gene>
<dbReference type="RefSeq" id="WP_091507148.1">
    <property type="nucleotide sequence ID" value="NZ_FOLE01000001.1"/>
</dbReference>
<dbReference type="GO" id="GO:0005975">
    <property type="term" value="P:carbohydrate metabolic process"/>
    <property type="evidence" value="ECO:0007669"/>
    <property type="project" value="InterPro"/>
</dbReference>
<dbReference type="Proteomes" id="UP000199514">
    <property type="component" value="Unassembled WGS sequence"/>
</dbReference>
<reference evidence="4 5" key="1">
    <citation type="submission" date="2016-10" db="EMBL/GenBank/DDBJ databases">
        <authorList>
            <person name="de Groot N.N."/>
        </authorList>
    </citation>
    <scope>NUCLEOTIDE SEQUENCE [LARGE SCALE GENOMIC DNA]</scope>
    <source>
        <strain evidence="4 5">DSM 6793</strain>
    </source>
</reference>
<dbReference type="SUPFAM" id="SSF88713">
    <property type="entry name" value="Glycoside hydrolase/deacetylase"/>
    <property type="match status" value="1"/>
</dbReference>
<evidence type="ECO:0000313" key="5">
    <source>
        <dbReference type="Proteomes" id="UP000199514"/>
    </source>
</evidence>
<evidence type="ECO:0000256" key="1">
    <source>
        <dbReference type="ARBA" id="ARBA00006821"/>
    </source>
</evidence>
<dbReference type="InterPro" id="IPR004300">
    <property type="entry name" value="Glyco_hydro_57_N"/>
</dbReference>
<dbReference type="GO" id="GO:0003824">
    <property type="term" value="F:catalytic activity"/>
    <property type="evidence" value="ECO:0007669"/>
    <property type="project" value="InterPro"/>
</dbReference>
<keyword evidence="5" id="KW-1185">Reference proteome</keyword>
<evidence type="ECO:0000256" key="2">
    <source>
        <dbReference type="ARBA" id="ARBA00023277"/>
    </source>
</evidence>
<proteinExistence type="inferred from homology"/>